<dbReference type="Pfam" id="PF05839">
    <property type="entry name" value="Apc13p"/>
    <property type="match status" value="1"/>
</dbReference>
<dbReference type="GO" id="GO:0005680">
    <property type="term" value="C:anaphase-promoting complex"/>
    <property type="evidence" value="ECO:0007669"/>
    <property type="project" value="InterPro"/>
</dbReference>
<comment type="similarity">
    <text evidence="1">Belongs to the APC13 family.</text>
</comment>
<keyword evidence="4" id="KW-0833">Ubl conjugation pathway</keyword>
<evidence type="ECO:0000256" key="5">
    <source>
        <dbReference type="ARBA" id="ARBA00023306"/>
    </source>
</evidence>
<evidence type="ECO:0000313" key="7">
    <source>
        <dbReference type="Proteomes" id="UP001431209"/>
    </source>
</evidence>
<proteinExistence type="inferred from homology"/>
<keyword evidence="5" id="KW-0131">Cell cycle</keyword>
<evidence type="ECO:0000256" key="1">
    <source>
        <dbReference type="ARBA" id="ARBA00006940"/>
    </source>
</evidence>
<dbReference type="EMBL" id="JAOPGA020001100">
    <property type="protein sequence ID" value="KAL0485027.1"/>
    <property type="molecule type" value="Genomic_DNA"/>
</dbReference>
<gene>
    <name evidence="6" type="ORF">AKO1_003733</name>
</gene>
<keyword evidence="3" id="KW-0498">Mitosis</keyword>
<protein>
    <submittedName>
        <fullName evidence="6">Uncharacterized protein</fullName>
    </submittedName>
</protein>
<accession>A0AAW2Z5E9</accession>
<evidence type="ECO:0000256" key="4">
    <source>
        <dbReference type="ARBA" id="ARBA00022786"/>
    </source>
</evidence>
<dbReference type="Proteomes" id="UP001431209">
    <property type="component" value="Unassembled WGS sequence"/>
</dbReference>
<evidence type="ECO:0000256" key="2">
    <source>
        <dbReference type="ARBA" id="ARBA00022618"/>
    </source>
</evidence>
<dbReference type="AlphaFoldDB" id="A0AAW2Z5E9"/>
<keyword evidence="2" id="KW-0132">Cell division</keyword>
<reference evidence="6 7" key="1">
    <citation type="submission" date="2024-03" db="EMBL/GenBank/DDBJ databases">
        <title>The Acrasis kona genome and developmental transcriptomes reveal deep origins of eukaryotic multicellular pathways.</title>
        <authorList>
            <person name="Sheikh S."/>
            <person name="Fu C.-J."/>
            <person name="Brown M.W."/>
            <person name="Baldauf S.L."/>
        </authorList>
    </citation>
    <scope>NUCLEOTIDE SEQUENCE [LARGE SCALE GENOMIC DNA]</scope>
    <source>
        <strain evidence="6 7">ATCC MYA-3509</strain>
    </source>
</reference>
<evidence type="ECO:0000313" key="6">
    <source>
        <dbReference type="EMBL" id="KAL0485027.1"/>
    </source>
</evidence>
<evidence type="ECO:0000256" key="3">
    <source>
        <dbReference type="ARBA" id="ARBA00022776"/>
    </source>
</evidence>
<dbReference type="InterPro" id="IPR008401">
    <property type="entry name" value="Apc13"/>
</dbReference>
<organism evidence="6 7">
    <name type="scientific">Acrasis kona</name>
    <dbReference type="NCBI Taxonomy" id="1008807"/>
    <lineage>
        <taxon>Eukaryota</taxon>
        <taxon>Discoba</taxon>
        <taxon>Heterolobosea</taxon>
        <taxon>Tetramitia</taxon>
        <taxon>Eutetramitia</taxon>
        <taxon>Acrasidae</taxon>
        <taxon>Acrasis</taxon>
    </lineage>
</organism>
<name>A0AAW2Z5E9_9EUKA</name>
<sequence length="93" mass="10647">MVRKIRLSSVNIVGAFADLVDQNWLEDELPKDDMIIDDSLKEVMRDEDEQKVMDLGLAIAVSHTKLITERTVDSFPDEIRGRWGELDLAVFND</sequence>
<keyword evidence="7" id="KW-1185">Reference proteome</keyword>
<comment type="caution">
    <text evidence="6">The sequence shown here is derived from an EMBL/GenBank/DDBJ whole genome shotgun (WGS) entry which is preliminary data.</text>
</comment>
<dbReference type="GO" id="GO:0051301">
    <property type="term" value="P:cell division"/>
    <property type="evidence" value="ECO:0007669"/>
    <property type="project" value="UniProtKB-KW"/>
</dbReference>